<keyword evidence="2" id="KW-1185">Reference proteome</keyword>
<reference evidence="2" key="1">
    <citation type="submission" date="2016-10" db="EMBL/GenBank/DDBJ databases">
        <authorList>
            <person name="Varghese N."/>
            <person name="Submissions S."/>
        </authorList>
    </citation>
    <scope>NUCLEOTIDE SEQUENCE [LARGE SCALE GENOMIC DNA]</scope>
    <source>
        <strain evidence="2">Z-7934</strain>
    </source>
</reference>
<organism evidence="1 2">
    <name type="scientific">Tindallia magadiensis</name>
    <dbReference type="NCBI Taxonomy" id="69895"/>
    <lineage>
        <taxon>Bacteria</taxon>
        <taxon>Bacillati</taxon>
        <taxon>Bacillota</taxon>
        <taxon>Clostridia</taxon>
        <taxon>Peptostreptococcales</taxon>
        <taxon>Tindalliaceae</taxon>
        <taxon>Tindallia</taxon>
    </lineage>
</organism>
<proteinExistence type="predicted"/>
<dbReference type="SUPFAM" id="SSF52540">
    <property type="entry name" value="P-loop containing nucleoside triphosphate hydrolases"/>
    <property type="match status" value="1"/>
</dbReference>
<evidence type="ECO:0000313" key="2">
    <source>
        <dbReference type="Proteomes" id="UP000199287"/>
    </source>
</evidence>
<evidence type="ECO:0000313" key="1">
    <source>
        <dbReference type="EMBL" id="SFH67251.1"/>
    </source>
</evidence>
<dbReference type="Proteomes" id="UP000199287">
    <property type="component" value="Unassembled WGS sequence"/>
</dbReference>
<evidence type="ECO:0008006" key="3">
    <source>
        <dbReference type="Google" id="ProtNLM"/>
    </source>
</evidence>
<dbReference type="RefSeq" id="WP_093370243.1">
    <property type="nucleotide sequence ID" value="NZ_FOQA01000002.1"/>
</dbReference>
<accession>A0A1I3BZW3</accession>
<dbReference type="Pfam" id="PF10923">
    <property type="entry name" value="BrxC_BrxD"/>
    <property type="match status" value="1"/>
</dbReference>
<dbReference type="STRING" id="69895.SAMN05192551_102101"/>
<sequence length="400" mass="46702">MNLSIEQCQHYIHALKNGVVPDQDLSPLSVGRADILEEFYRCLNGMKRHESYVKFLCGPYGSGKSFMLTSIKQQALQKGFVTADIQMGHHTRLYSFESVYYRIMHHLSVHQTNQQHTSFEAIFDLWISQKRKENNQEKVSQEILRLMQALNHYNRSFARAFTAYLRARINQNRELSQAIVSWLTGEKNVPSHLKAQFDVVGQIDKHNAVDFLRAFSRLVYLLGYNGLVILVDELEYVMHERSDLRQISYDNLRFLIDQSYGGKLPHCLFVFAGTPELFNHEKKGIVTHEALNQRLGRSIERIQVPGDFRDLRQPVITLDPFRKEKWQHLTEQIVALYQKSYQFSPSINASSLRNWTMLELRKATSHGDFSIREYITKLIEVLDLMQQHPEKLNLSQSLDR</sequence>
<gene>
    <name evidence="1" type="ORF">SAMN05192551_102101</name>
</gene>
<dbReference type="InterPro" id="IPR027417">
    <property type="entry name" value="P-loop_NTPase"/>
</dbReference>
<dbReference type="EMBL" id="FOQA01000002">
    <property type="protein sequence ID" value="SFH67251.1"/>
    <property type="molecule type" value="Genomic_DNA"/>
</dbReference>
<name>A0A1I3BZW3_9FIRM</name>
<dbReference type="InterPro" id="IPR021228">
    <property type="entry name" value="BrxD"/>
</dbReference>
<protein>
    <recommendedName>
        <fullName evidence="3">AAA ATPase domain-containing protein</fullName>
    </recommendedName>
</protein>
<dbReference type="OrthoDB" id="9772976at2"/>
<dbReference type="AlphaFoldDB" id="A0A1I3BZW3"/>